<evidence type="ECO:0000256" key="2">
    <source>
        <dbReference type="SAM" id="MobiDB-lite"/>
    </source>
</evidence>
<sequence length="1056" mass="116434">MDLKTDLDCLIECLRYCSDDATKARDTIITIASLCSGSDEAQNLLRISGGLSFIVNLLSTTPDEGTCVAALYALGCATERNVFSQSRLCTEAMFKFLYCQLTNEHSGVQMKRTTTFLIMCLVTNNGKGQTLVRKTKCLDALLQLFRQFPGLHLPYHADVRCSDEEDQKLSLELWKDVTGTLCGCVNNPQNDENQLVCASSIPAALYIMSHVHASYVIQLLCSYISLLAANNAVNQDRFHMLGGLGVIVSKLTSVIDDIIMEPEKGLTSSASNMISMLSSVVAENDNNLQALAALKVVPLLLKLLALEVISQGVKLKVIITLGCLVSADEGSKKQVHECDGLKLLLGFMMANQDEECAKAATLVLHSCINFAEEEIKDDESQTGDCSSENEGQAVERPLMISKGQHKDLEAKIDILQKTLQEERRLRKSLEDEKATLPLCNEKSNTSASKEDDEASTCTPDLPPKPHPKPPASSAEHQGGEQQLSRNPDISIQSPSSFVQLQERMNALEQKLRGITSDRSEIDMNNNTTISETSDSESAEDVHRSVSEAENDETKLPDENVPEDSMRRYKKATLPITKQNAIKEACQQQVTTEKDQSKEMPLFKVPPPIKRFRPLDLVRGNMSIKKFKSISPGMKPLPPRINHRRDRGEVTPSTKVQTVDLAGLKMHQESLDPCVLPGCSSGKRSRKRRSSSSSVYRTLTYNGGGGVRGGLIAKPRKAKQMNQESDSDADSECSDVSEVSSIADSVFSSLNVHLSCPIRPVNHNPPPPIRHIPSVQPAKQSPKVVMRPMRSTRHMLMPERRNVKEFSKKCGKDPDTVAKSKDSVFDFEDGMADSKKESSHRASSNPAIHEAIHSKSYERHSSTHADPFTHDSLSDNVMAKLKATPKIMLKKASLKGKNLNMYIYDGKHQAVDSVLSSDGNKQEDNQGLDEHLPFPPTHHNGYGSQKEPARIFTSRGSGTKGSGSKTKSYSVHYVRGKIQCSRLYRGASRSRSRTPDVYSSTLLTCPGCVPPRHRPLLDSHTLLPNLLASRHGLCRKHNRLIASITSYISSKMNLFGL</sequence>
<dbReference type="GO" id="GO:0007129">
    <property type="term" value="P:homologous chromosome pairing at meiosis"/>
    <property type="evidence" value="ECO:0000318"/>
    <property type="project" value="GO_Central"/>
</dbReference>
<dbReference type="InParanoid" id="A0A7M7SSY6"/>
<dbReference type="AlphaFoldDB" id="A0A7M7SSY6"/>
<feature type="compositionally biased region" description="Basic and acidic residues" evidence="2">
    <location>
        <begin position="919"/>
        <end position="931"/>
    </location>
</feature>
<dbReference type="Proteomes" id="UP000007110">
    <property type="component" value="Unassembled WGS sequence"/>
</dbReference>
<feature type="compositionally biased region" description="Pro residues" evidence="2">
    <location>
        <begin position="460"/>
        <end position="470"/>
    </location>
</feature>
<evidence type="ECO:0000313" key="3">
    <source>
        <dbReference type="EnsemblMetazoa" id="XP_030829124"/>
    </source>
</evidence>
<dbReference type="PANTHER" id="PTHR14014">
    <property type="entry name" value="TELOMERE REPEATS-BINDING BOUQUET FORMATION PROTEIN 1"/>
    <property type="match status" value="1"/>
</dbReference>
<feature type="region of interest" description="Disordered" evidence="2">
    <location>
        <begin position="631"/>
        <end position="651"/>
    </location>
</feature>
<dbReference type="SUPFAM" id="SSF48371">
    <property type="entry name" value="ARM repeat"/>
    <property type="match status" value="1"/>
</dbReference>
<feature type="region of interest" description="Disordered" evidence="2">
    <location>
        <begin position="512"/>
        <end position="560"/>
    </location>
</feature>
<proteinExistence type="predicted"/>
<protein>
    <submittedName>
        <fullName evidence="3">Uncharacterized protein</fullName>
    </submittedName>
</protein>
<feature type="compositionally biased region" description="Basic and acidic residues" evidence="2">
    <location>
        <begin position="512"/>
        <end position="521"/>
    </location>
</feature>
<feature type="compositionally biased region" description="Acidic residues" evidence="2">
    <location>
        <begin position="724"/>
        <end position="734"/>
    </location>
</feature>
<dbReference type="GeneID" id="100892727"/>
<accession>A0A7M7SSY6</accession>
<dbReference type="OrthoDB" id="608866at2759"/>
<feature type="compositionally biased region" description="Basic and acidic residues" evidence="2">
    <location>
        <begin position="539"/>
        <end position="557"/>
    </location>
</feature>
<evidence type="ECO:0000313" key="4">
    <source>
        <dbReference type="Proteomes" id="UP000007110"/>
    </source>
</evidence>
<dbReference type="EnsemblMetazoa" id="XM_030973264">
    <property type="protein sequence ID" value="XP_030829124"/>
    <property type="gene ID" value="LOC100892727"/>
</dbReference>
<dbReference type="InterPro" id="IPR011989">
    <property type="entry name" value="ARM-like"/>
</dbReference>
<keyword evidence="1" id="KW-0175">Coiled coil</keyword>
<reference evidence="3" key="2">
    <citation type="submission" date="2021-01" db="UniProtKB">
        <authorList>
            <consortium name="EnsemblMetazoa"/>
        </authorList>
    </citation>
    <scope>IDENTIFICATION</scope>
</reference>
<feature type="region of interest" description="Disordered" evidence="2">
    <location>
        <begin position="915"/>
        <end position="948"/>
    </location>
</feature>
<reference evidence="4" key="1">
    <citation type="submission" date="2015-02" db="EMBL/GenBank/DDBJ databases">
        <title>Genome sequencing for Strongylocentrotus purpuratus.</title>
        <authorList>
            <person name="Murali S."/>
            <person name="Liu Y."/>
            <person name="Vee V."/>
            <person name="English A."/>
            <person name="Wang M."/>
            <person name="Skinner E."/>
            <person name="Han Y."/>
            <person name="Muzny D.M."/>
            <person name="Worley K.C."/>
            <person name="Gibbs R.A."/>
        </authorList>
    </citation>
    <scope>NUCLEOTIDE SEQUENCE</scope>
</reference>
<dbReference type="KEGG" id="spu:100892727"/>
<dbReference type="InterPro" id="IPR016024">
    <property type="entry name" value="ARM-type_fold"/>
</dbReference>
<name>A0A7M7SSY6_STRPU</name>
<dbReference type="CTD" id="283847"/>
<dbReference type="OMA" id="CINFAEE"/>
<dbReference type="PANTHER" id="PTHR14014:SF0">
    <property type="entry name" value="TELOMERE REPEATS-BINDING BOUQUET FORMATION PROTEIN 1"/>
    <property type="match status" value="1"/>
</dbReference>
<organism evidence="3 4">
    <name type="scientific">Strongylocentrotus purpuratus</name>
    <name type="common">Purple sea urchin</name>
    <dbReference type="NCBI Taxonomy" id="7668"/>
    <lineage>
        <taxon>Eukaryota</taxon>
        <taxon>Metazoa</taxon>
        <taxon>Echinodermata</taxon>
        <taxon>Eleutherozoa</taxon>
        <taxon>Echinozoa</taxon>
        <taxon>Echinoidea</taxon>
        <taxon>Euechinoidea</taxon>
        <taxon>Echinacea</taxon>
        <taxon>Camarodonta</taxon>
        <taxon>Echinidea</taxon>
        <taxon>Strongylocentrotidae</taxon>
        <taxon>Strongylocentrotus</taxon>
    </lineage>
</organism>
<feature type="compositionally biased region" description="Polar residues" evidence="2">
    <location>
        <begin position="479"/>
        <end position="491"/>
    </location>
</feature>
<keyword evidence="4" id="KW-1185">Reference proteome</keyword>
<dbReference type="SMART" id="SM00185">
    <property type="entry name" value="ARM"/>
    <property type="match status" value="3"/>
</dbReference>
<dbReference type="Gene3D" id="1.25.10.10">
    <property type="entry name" value="Leucine-rich Repeat Variant"/>
    <property type="match status" value="2"/>
</dbReference>
<dbReference type="InterPro" id="IPR042359">
    <property type="entry name" value="TERB1"/>
</dbReference>
<dbReference type="RefSeq" id="XP_030829124.1">
    <property type="nucleotide sequence ID" value="XM_030973264.1"/>
</dbReference>
<feature type="region of interest" description="Disordered" evidence="2">
    <location>
        <begin position="676"/>
        <end position="734"/>
    </location>
</feature>
<dbReference type="InterPro" id="IPR000225">
    <property type="entry name" value="Armadillo"/>
</dbReference>
<feature type="compositionally biased region" description="Polar residues" evidence="2">
    <location>
        <begin position="522"/>
        <end position="532"/>
    </location>
</feature>
<evidence type="ECO:0000256" key="1">
    <source>
        <dbReference type="SAM" id="Coils"/>
    </source>
</evidence>
<feature type="coiled-coil region" evidence="1">
    <location>
        <begin position="405"/>
        <end position="435"/>
    </location>
</feature>
<feature type="region of interest" description="Disordered" evidence="2">
    <location>
        <begin position="436"/>
        <end position="491"/>
    </location>
</feature>
<dbReference type="GO" id="GO:0070197">
    <property type="term" value="P:meiotic attachment of telomere to nuclear envelope"/>
    <property type="evidence" value="ECO:0000318"/>
    <property type="project" value="GO_Central"/>
</dbReference>